<dbReference type="PANTHER" id="PTHR23505">
    <property type="entry name" value="SPINSTER"/>
    <property type="match status" value="1"/>
</dbReference>
<feature type="transmembrane region" description="Helical" evidence="6">
    <location>
        <begin position="19"/>
        <end position="36"/>
    </location>
</feature>
<evidence type="ECO:0000256" key="5">
    <source>
        <dbReference type="ARBA" id="ARBA00023136"/>
    </source>
</evidence>
<dbReference type="Pfam" id="PF07690">
    <property type="entry name" value="MFS_1"/>
    <property type="match status" value="1"/>
</dbReference>
<evidence type="ECO:0000259" key="7">
    <source>
        <dbReference type="PROSITE" id="PS50850"/>
    </source>
</evidence>
<organism evidence="8 9">
    <name type="scientific">Erythrobacter ani</name>
    <dbReference type="NCBI Taxonomy" id="2827235"/>
    <lineage>
        <taxon>Bacteria</taxon>
        <taxon>Pseudomonadati</taxon>
        <taxon>Pseudomonadota</taxon>
        <taxon>Alphaproteobacteria</taxon>
        <taxon>Sphingomonadales</taxon>
        <taxon>Erythrobacteraceae</taxon>
        <taxon>Erythrobacter/Porphyrobacter group</taxon>
        <taxon>Erythrobacter</taxon>
    </lineage>
</organism>
<feature type="transmembrane region" description="Helical" evidence="6">
    <location>
        <begin position="410"/>
        <end position="429"/>
    </location>
</feature>
<dbReference type="PROSITE" id="PS50850">
    <property type="entry name" value="MFS"/>
    <property type="match status" value="1"/>
</dbReference>
<evidence type="ECO:0000256" key="2">
    <source>
        <dbReference type="ARBA" id="ARBA00022448"/>
    </source>
</evidence>
<feature type="transmembrane region" description="Helical" evidence="6">
    <location>
        <begin position="501"/>
        <end position="526"/>
    </location>
</feature>
<comment type="caution">
    <text evidence="8">The sequence shown here is derived from an EMBL/GenBank/DDBJ whole genome shotgun (WGS) entry which is preliminary data.</text>
</comment>
<name>A0ABS6SMS0_9SPHN</name>
<feature type="transmembrane region" description="Helical" evidence="6">
    <location>
        <begin position="88"/>
        <end position="108"/>
    </location>
</feature>
<dbReference type="InterPro" id="IPR020846">
    <property type="entry name" value="MFS_dom"/>
</dbReference>
<reference evidence="8 9" key="1">
    <citation type="submission" date="2021-04" db="EMBL/GenBank/DDBJ databases">
        <authorList>
            <person name="Pira H."/>
            <person name="Risdian C."/>
            <person name="Wink J."/>
        </authorList>
    </citation>
    <scope>NUCLEOTIDE SEQUENCE [LARGE SCALE GENOMIC DNA]</scope>
    <source>
        <strain evidence="8 9">WH131</strain>
    </source>
</reference>
<evidence type="ECO:0000313" key="9">
    <source>
        <dbReference type="Proteomes" id="UP000699975"/>
    </source>
</evidence>
<proteinExistence type="predicted"/>
<dbReference type="InterPro" id="IPR044770">
    <property type="entry name" value="MFS_spinster-like"/>
</dbReference>
<feature type="transmembrane region" description="Helical" evidence="6">
    <location>
        <begin position="190"/>
        <end position="209"/>
    </location>
</feature>
<feature type="transmembrane region" description="Helical" evidence="6">
    <location>
        <begin position="258"/>
        <end position="279"/>
    </location>
</feature>
<feature type="transmembrane region" description="Helical" evidence="6">
    <location>
        <begin position="285"/>
        <end position="318"/>
    </location>
</feature>
<gene>
    <name evidence="8" type="ORF">KCG45_06315</name>
</gene>
<accession>A0ABS6SMS0</accession>
<dbReference type="Proteomes" id="UP000699975">
    <property type="component" value="Unassembled WGS sequence"/>
</dbReference>
<keyword evidence="4 6" id="KW-1133">Transmembrane helix</keyword>
<feature type="transmembrane region" description="Helical" evidence="6">
    <location>
        <begin position="435"/>
        <end position="456"/>
    </location>
</feature>
<evidence type="ECO:0000256" key="1">
    <source>
        <dbReference type="ARBA" id="ARBA00004141"/>
    </source>
</evidence>
<feature type="domain" description="Major facilitator superfamily (MFS) profile" evidence="7">
    <location>
        <begin position="23"/>
        <end position="530"/>
    </location>
</feature>
<feature type="transmembrane region" description="Helical" evidence="6">
    <location>
        <begin position="57"/>
        <end position="76"/>
    </location>
</feature>
<keyword evidence="9" id="KW-1185">Reference proteome</keyword>
<evidence type="ECO:0000256" key="3">
    <source>
        <dbReference type="ARBA" id="ARBA00022692"/>
    </source>
</evidence>
<dbReference type="InterPro" id="IPR011701">
    <property type="entry name" value="MFS"/>
</dbReference>
<evidence type="ECO:0000256" key="4">
    <source>
        <dbReference type="ARBA" id="ARBA00022989"/>
    </source>
</evidence>
<feature type="transmembrane region" description="Helical" evidence="6">
    <location>
        <begin position="330"/>
        <end position="355"/>
    </location>
</feature>
<evidence type="ECO:0000256" key="6">
    <source>
        <dbReference type="SAM" id="Phobius"/>
    </source>
</evidence>
<feature type="transmembrane region" description="Helical" evidence="6">
    <location>
        <begin position="149"/>
        <end position="170"/>
    </location>
</feature>
<comment type="subcellular location">
    <subcellularLocation>
        <location evidence="1">Membrane</location>
        <topology evidence="1">Multi-pass membrane protein</topology>
    </subcellularLocation>
</comment>
<feature type="transmembrane region" description="Helical" evidence="6">
    <location>
        <begin position="375"/>
        <end position="398"/>
    </location>
</feature>
<keyword evidence="3 6" id="KW-0812">Transmembrane</keyword>
<keyword evidence="5 6" id="KW-0472">Membrane</keyword>
<evidence type="ECO:0000313" key="8">
    <source>
        <dbReference type="EMBL" id="MBV7265787.1"/>
    </source>
</evidence>
<dbReference type="RefSeq" id="WP_218316204.1">
    <property type="nucleotide sequence ID" value="NZ_JAGSPB010000001.1"/>
</dbReference>
<sequence>MSDDTNDQAGHEDQPVPPYSWYALSVLVLIYVLNFIDRQILSILANDIKADLGVDDAYLGFLYGTAFAIFYALFGIPLGKLADSWKRVRLMTIGLTLWSAMTAVSGFARDAATLTVARIGVGVGEATASPSAYSLISDWFPARLRATALAIYSSGLYIGGGVSLAIGGVIVDNWNKAFPDGDPYFGLAGWQAAFIAVGVPGLLLAMWVVTLREPVRGAIDGLPTPEDPHPFRGFMRELYTVIPPFTFVGAAARGAGALAINVAVFLGALAAAHVVTSLLQSGEGIIWAALGSVLGLALPAITDQWLLLAIGYYSVFCWASALRQRDYPTFMLTWGSPAFLCTILGYGTVAFMAYSASYWGAPYAERVFDVSKAELGFWLGGGGAAGGFLGVILGGRMADYLYTRTSGGRIWVVLFGLLSPIPFAIIQYTTDIWPLFLALNVVVGALAASALGAAAASSQALVLPRMRGTATATFFLATTLVGLALGPYMAGYVSAQNDGDLSAGVLSTLWITPIGMVLLMSALRLVPKANATVVERAVAAGEPGRMQAAS</sequence>
<dbReference type="PANTHER" id="PTHR23505:SF79">
    <property type="entry name" value="PROTEIN SPINSTER"/>
    <property type="match status" value="1"/>
</dbReference>
<feature type="transmembrane region" description="Helical" evidence="6">
    <location>
        <begin position="468"/>
        <end position="489"/>
    </location>
</feature>
<keyword evidence="2" id="KW-0813">Transport</keyword>
<protein>
    <submittedName>
        <fullName evidence="8">MFS transporter</fullName>
    </submittedName>
</protein>
<dbReference type="EMBL" id="JAGSPB010000001">
    <property type="protein sequence ID" value="MBV7265787.1"/>
    <property type="molecule type" value="Genomic_DNA"/>
</dbReference>